<sequence length="184" mass="21087">MKQEMMFSKFDLLGFISFFLICSVTFSQIPVLALPLDEIDDIIDSINDGIEEINRTGETIDEITDFLGITGDDDEEDEDDQSNKKEKLFRLYATWYKGLSPSEQRLVSWLTLEYAKNQDITFNIITSREGFSEKPLQEQAKIGHIYHTFDAIYKAVEEDKSIFFSFAFCVNSGSDSCPVNELLL</sequence>
<evidence type="ECO:0000313" key="1">
    <source>
        <dbReference type="EMBL" id="EDX71662.1"/>
    </source>
</evidence>
<protein>
    <submittedName>
        <fullName evidence="1">Uncharacterized protein</fullName>
    </submittedName>
</protein>
<proteinExistence type="predicted"/>
<dbReference type="EMBL" id="DS989870">
    <property type="protein sequence ID" value="EDX71662.1"/>
    <property type="molecule type" value="Genomic_DNA"/>
</dbReference>
<accession>B4W2A9</accession>
<dbReference type="OrthoDB" id="9958350at2"/>
<dbReference type="Proteomes" id="UP000003835">
    <property type="component" value="Unassembled WGS sequence"/>
</dbReference>
<dbReference type="RefSeq" id="WP_006105372.1">
    <property type="nucleotide sequence ID" value="NZ_DS989870.1"/>
</dbReference>
<gene>
    <name evidence="1" type="ORF">MC7420_2328</name>
</gene>
<reference evidence="1 2" key="1">
    <citation type="submission" date="2008-07" db="EMBL/GenBank/DDBJ databases">
        <authorList>
            <person name="Tandeau de Marsac N."/>
            <person name="Ferriera S."/>
            <person name="Johnson J."/>
            <person name="Kravitz S."/>
            <person name="Beeson K."/>
            <person name="Sutton G."/>
            <person name="Rogers Y.-H."/>
            <person name="Friedman R."/>
            <person name="Frazier M."/>
            <person name="Venter J.C."/>
        </authorList>
    </citation>
    <scope>NUCLEOTIDE SEQUENCE [LARGE SCALE GENOMIC DNA]</scope>
    <source>
        <strain evidence="1 2">PCC 7420</strain>
    </source>
</reference>
<name>B4W2A9_9CYAN</name>
<organism evidence="1 2">
    <name type="scientific">Coleofasciculus chthonoplastes PCC 7420</name>
    <dbReference type="NCBI Taxonomy" id="118168"/>
    <lineage>
        <taxon>Bacteria</taxon>
        <taxon>Bacillati</taxon>
        <taxon>Cyanobacteriota</taxon>
        <taxon>Cyanophyceae</taxon>
        <taxon>Coleofasciculales</taxon>
        <taxon>Coleofasciculaceae</taxon>
        <taxon>Coleofasciculus</taxon>
    </lineage>
</organism>
<evidence type="ECO:0000313" key="2">
    <source>
        <dbReference type="Proteomes" id="UP000003835"/>
    </source>
</evidence>
<dbReference type="AlphaFoldDB" id="B4W2A9"/>
<keyword evidence="2" id="KW-1185">Reference proteome</keyword>
<dbReference type="HOGENOM" id="CLU_1465838_0_0_3"/>